<dbReference type="AlphaFoldDB" id="A0A6A5BDY5"/>
<reference evidence="6 7" key="1">
    <citation type="journal article" date="2019" name="Sci. Rep.">
        <title>Nanopore sequencing improves the draft genome of the human pathogenic amoeba Naegleria fowleri.</title>
        <authorList>
            <person name="Liechti N."/>
            <person name="Schurch N."/>
            <person name="Bruggmann R."/>
            <person name="Wittwer M."/>
        </authorList>
    </citation>
    <scope>NUCLEOTIDE SEQUENCE [LARGE SCALE GENOMIC DNA]</scope>
    <source>
        <strain evidence="6 7">ATCC 30894</strain>
    </source>
</reference>
<dbReference type="InterPro" id="IPR027267">
    <property type="entry name" value="AH/BAR_dom_sf"/>
</dbReference>
<feature type="compositionally biased region" description="Low complexity" evidence="4">
    <location>
        <begin position="295"/>
        <end position="304"/>
    </location>
</feature>
<dbReference type="SUPFAM" id="SSF50044">
    <property type="entry name" value="SH3-domain"/>
    <property type="match status" value="2"/>
</dbReference>
<feature type="domain" description="SH3" evidence="5">
    <location>
        <begin position="437"/>
        <end position="495"/>
    </location>
</feature>
<feature type="coiled-coil region" evidence="3">
    <location>
        <begin position="100"/>
        <end position="189"/>
    </location>
</feature>
<dbReference type="InterPro" id="IPR036028">
    <property type="entry name" value="SH3-like_dom_sf"/>
</dbReference>
<dbReference type="PANTHER" id="PTHR15735">
    <property type="entry name" value="FCH AND DOUBLE SH3 DOMAINS PROTEIN"/>
    <property type="match status" value="1"/>
</dbReference>
<dbReference type="SMART" id="SM00326">
    <property type="entry name" value="SH3"/>
    <property type="match status" value="2"/>
</dbReference>
<protein>
    <recommendedName>
        <fullName evidence="5">SH3 domain-containing protein</fullName>
    </recommendedName>
</protein>
<dbReference type="InterPro" id="IPR001452">
    <property type="entry name" value="SH3_domain"/>
</dbReference>
<feature type="compositionally biased region" description="Low complexity" evidence="4">
    <location>
        <begin position="315"/>
        <end position="337"/>
    </location>
</feature>
<dbReference type="VEuPathDB" id="AmoebaDB:FDP41_009000"/>
<dbReference type="Pfam" id="PF00018">
    <property type="entry name" value="SH3_1"/>
    <property type="match status" value="1"/>
</dbReference>
<dbReference type="GeneID" id="68116217"/>
<feature type="domain" description="SH3" evidence="5">
    <location>
        <begin position="366"/>
        <end position="426"/>
    </location>
</feature>
<dbReference type="VEuPathDB" id="AmoebaDB:NF0025610"/>
<dbReference type="OrthoDB" id="5971719at2759"/>
<dbReference type="VEuPathDB" id="AmoebaDB:NfTy_047050"/>
<dbReference type="EMBL" id="VFQX01000066">
    <property type="protein sequence ID" value="KAF0972751.1"/>
    <property type="molecule type" value="Genomic_DNA"/>
</dbReference>
<organism evidence="6 7">
    <name type="scientific">Naegleria fowleri</name>
    <name type="common">Brain eating amoeba</name>
    <dbReference type="NCBI Taxonomy" id="5763"/>
    <lineage>
        <taxon>Eukaryota</taxon>
        <taxon>Discoba</taxon>
        <taxon>Heterolobosea</taxon>
        <taxon>Tetramitia</taxon>
        <taxon>Eutetramitia</taxon>
        <taxon>Vahlkampfiidae</taxon>
        <taxon>Naegleria</taxon>
    </lineage>
</organism>
<dbReference type="PROSITE" id="PS50002">
    <property type="entry name" value="SH3"/>
    <property type="match status" value="2"/>
</dbReference>
<dbReference type="OMA" id="AMAHVFK"/>
<sequence length="495" mass="55406">MSSSFEINSGLPTTAQPVSTSYSYKVDMWDRFAELIDKLMISKADIKQFQSFIKETASLYESIGKKLCKTKLTTEKNSFETIEPFDRLATGFQTVGNQYLDAAKELQENLLKEITLLRKDLSKAIKMATKDEKKLRSDFNSAKHDAQQAKQKDLEEKKHLEDLQIALYTKKAEEDYELAIKKLHEMDQKYYVQLGQIMQNLEVLDRKRGKELKDLLRRFAKLNFNIGKSTSAQSDYMEQSFEAMNEEREIQTFISSTRSGFQPPAPDNFEPYIIKIPDELNKKRFSTIPSGGGTTVSSPSGTGSAVKISSPVPESSKTTTITSTTTNNNSNGTSTTTQPPPFDSTSTGEKSIVKEIIKQETEIPTKVIKTVTCVYGYDAAEEGELTIKEGDYINVLAMNDDGWWLGINNRGETGLFPSNFVESTQGSVVPEDLLNITAGSKVVAQYDYDAQDEQEISFKAGEIITVVEVNSDGWFVGRNTDDKEGLIPSNFFKLA</sequence>
<accession>A0A6A5BDY5</accession>
<dbReference type="RefSeq" id="XP_044557465.1">
    <property type="nucleotide sequence ID" value="XM_044712914.1"/>
</dbReference>
<evidence type="ECO:0000256" key="4">
    <source>
        <dbReference type="SAM" id="MobiDB-lite"/>
    </source>
</evidence>
<dbReference type="Pfam" id="PF14604">
    <property type="entry name" value="SH3_9"/>
    <property type="match status" value="1"/>
</dbReference>
<dbReference type="Gene3D" id="2.30.30.40">
    <property type="entry name" value="SH3 Domains"/>
    <property type="match status" value="2"/>
</dbReference>
<dbReference type="Proteomes" id="UP000444721">
    <property type="component" value="Unassembled WGS sequence"/>
</dbReference>
<keyword evidence="1 2" id="KW-0728">SH3 domain</keyword>
<evidence type="ECO:0000256" key="1">
    <source>
        <dbReference type="ARBA" id="ARBA00022443"/>
    </source>
</evidence>
<name>A0A6A5BDY5_NAEFO</name>
<evidence type="ECO:0000256" key="2">
    <source>
        <dbReference type="PROSITE-ProRule" id="PRU00192"/>
    </source>
</evidence>
<feature type="region of interest" description="Disordered" evidence="4">
    <location>
        <begin position="284"/>
        <end position="349"/>
    </location>
</feature>
<dbReference type="CDD" id="cd00174">
    <property type="entry name" value="SH3"/>
    <property type="match status" value="2"/>
</dbReference>
<gene>
    <name evidence="6" type="ORF">FDP41_009000</name>
</gene>
<comment type="caution">
    <text evidence="6">The sequence shown here is derived from an EMBL/GenBank/DDBJ whole genome shotgun (WGS) entry which is preliminary data.</text>
</comment>
<evidence type="ECO:0000313" key="7">
    <source>
        <dbReference type="Proteomes" id="UP000444721"/>
    </source>
</evidence>
<evidence type="ECO:0000256" key="3">
    <source>
        <dbReference type="SAM" id="Coils"/>
    </source>
</evidence>
<evidence type="ECO:0000259" key="5">
    <source>
        <dbReference type="PROSITE" id="PS50002"/>
    </source>
</evidence>
<dbReference type="SUPFAM" id="SSF103657">
    <property type="entry name" value="BAR/IMD domain-like"/>
    <property type="match status" value="1"/>
</dbReference>
<keyword evidence="3" id="KW-0175">Coiled coil</keyword>
<dbReference type="PANTHER" id="PTHR15735:SF21">
    <property type="entry name" value="PROTEIN NERVOUS WRECK"/>
    <property type="match status" value="1"/>
</dbReference>
<proteinExistence type="predicted"/>
<dbReference type="Gene3D" id="1.20.1270.60">
    <property type="entry name" value="Arfaptin homology (AH) domain/BAR domain"/>
    <property type="match status" value="1"/>
</dbReference>
<keyword evidence="7" id="KW-1185">Reference proteome</keyword>
<dbReference type="PRINTS" id="PR00452">
    <property type="entry name" value="SH3DOMAIN"/>
</dbReference>
<evidence type="ECO:0000313" key="6">
    <source>
        <dbReference type="EMBL" id="KAF0972751.1"/>
    </source>
</evidence>